<organism evidence="2 3">
    <name type="scientific">Microcystis aeruginosa NIES-2549</name>
    <dbReference type="NCBI Taxonomy" id="1641812"/>
    <lineage>
        <taxon>Bacteria</taxon>
        <taxon>Bacillati</taxon>
        <taxon>Cyanobacteriota</taxon>
        <taxon>Cyanophyceae</taxon>
        <taxon>Oscillatoriophycideae</taxon>
        <taxon>Chroococcales</taxon>
        <taxon>Microcystaceae</taxon>
        <taxon>Microcystis</taxon>
    </lineage>
</organism>
<dbReference type="AlphaFoldDB" id="A0A0F6U175"/>
<proteinExistence type="predicted"/>
<dbReference type="InterPro" id="IPR051043">
    <property type="entry name" value="Sulfatase_Mod_Factor_Kinase"/>
</dbReference>
<reference evidence="2 3" key="1">
    <citation type="journal article" date="2015" name="Genome Announc.">
        <title>Complete Genome Sequence of Microcystis aeruginosa NIES-2549, a Bloom-Forming Cyanobacterium from Lake Kasumigaura, Japan.</title>
        <authorList>
            <person name="Yamaguchi H."/>
            <person name="Suzuki S."/>
            <person name="Tanabe Y."/>
            <person name="Osana Y."/>
            <person name="Shimura Y."/>
            <person name="Ishida K."/>
            <person name="Kawachi M."/>
        </authorList>
    </citation>
    <scope>NUCLEOTIDE SEQUENCE [LARGE SCALE GENOMIC DNA]</scope>
    <source>
        <strain evidence="2 3">NIES-2549</strain>
    </source>
</reference>
<dbReference type="InterPro" id="IPR042095">
    <property type="entry name" value="SUMF_sf"/>
</dbReference>
<gene>
    <name evidence="2" type="ORF">MYAER_0404</name>
</gene>
<dbReference type="SUPFAM" id="SSF56436">
    <property type="entry name" value="C-type lectin-like"/>
    <property type="match status" value="1"/>
</dbReference>
<evidence type="ECO:0000313" key="2">
    <source>
        <dbReference type="EMBL" id="AKE62766.1"/>
    </source>
</evidence>
<dbReference type="PANTHER" id="PTHR23150:SF19">
    <property type="entry name" value="FORMYLGLYCINE-GENERATING ENZYME"/>
    <property type="match status" value="1"/>
</dbReference>
<dbReference type="GO" id="GO:0120147">
    <property type="term" value="F:formylglycine-generating oxidase activity"/>
    <property type="evidence" value="ECO:0007669"/>
    <property type="project" value="TreeGrafter"/>
</dbReference>
<dbReference type="RefSeq" id="WP_046660757.1">
    <property type="nucleotide sequence ID" value="NZ_CP011304.1"/>
</dbReference>
<dbReference type="GO" id="GO:0016301">
    <property type="term" value="F:kinase activity"/>
    <property type="evidence" value="ECO:0007669"/>
    <property type="project" value="UniProtKB-KW"/>
</dbReference>
<dbReference type="HOGENOM" id="CLU_012431_2_4_3"/>
<dbReference type="PANTHER" id="PTHR23150">
    <property type="entry name" value="SULFATASE MODIFYING FACTOR 1, 2"/>
    <property type="match status" value="1"/>
</dbReference>
<feature type="domain" description="Sulfatase-modifying factor enzyme-like" evidence="1">
    <location>
        <begin position="89"/>
        <end position="329"/>
    </location>
</feature>
<sequence length="331" mass="37187">MIKVNRRKFCQWISLIGAGVGLAAILDRKNIFSPSTATAIIPPQPTPNSSFPPRQSFSFETVTLDPSGFVIERNSRSAEYYSETLAGLEMIAIPAGTFIMGTPDGEKGDFTGSDKPQRLVKLNSFYLSKYPITQKQWQIVANLPKINRDLNPNPSHFQGDNLPVDSISWYDAIEFCDRLAKATGRNYRLPSEAQWEYACRAGTTTPFYFGATLTSEFANYYAIKFPYAVERESEFRAKTTPVGSFPPNAFGLYDLHGSLYEWCADPWHRNYKNAPNDDQVWPADPNSTGNRYRVLRGGGWGTELRECRSASRGQFSPDNRYSVLGFRIASS</sequence>
<dbReference type="EMBL" id="CP011304">
    <property type="protein sequence ID" value="AKE62766.1"/>
    <property type="molecule type" value="Genomic_DNA"/>
</dbReference>
<dbReference type="InterPro" id="IPR005532">
    <property type="entry name" value="SUMF_dom"/>
</dbReference>
<keyword evidence="2" id="KW-0418">Kinase</keyword>
<keyword evidence="2" id="KW-0808">Transferase</keyword>
<dbReference type="Gene3D" id="3.90.1580.10">
    <property type="entry name" value="paralog of FGE (formylglycine-generating enzyme)"/>
    <property type="match status" value="1"/>
</dbReference>
<dbReference type="PATRIC" id="fig|1641812.3.peg.421"/>
<dbReference type="InterPro" id="IPR006311">
    <property type="entry name" value="TAT_signal"/>
</dbReference>
<name>A0A0F6U175_MICAE</name>
<accession>A0A0F6U175</accession>
<dbReference type="PROSITE" id="PS51318">
    <property type="entry name" value="TAT"/>
    <property type="match status" value="1"/>
</dbReference>
<dbReference type="InterPro" id="IPR016187">
    <property type="entry name" value="CTDL_fold"/>
</dbReference>
<dbReference type="Proteomes" id="UP000034103">
    <property type="component" value="Chromosome"/>
</dbReference>
<evidence type="ECO:0000259" key="1">
    <source>
        <dbReference type="Pfam" id="PF03781"/>
    </source>
</evidence>
<protein>
    <submittedName>
        <fullName evidence="2">Serine/threonine kinase</fullName>
    </submittedName>
</protein>
<dbReference type="Pfam" id="PF03781">
    <property type="entry name" value="FGE-sulfatase"/>
    <property type="match status" value="1"/>
</dbReference>
<evidence type="ECO:0000313" key="3">
    <source>
        <dbReference type="Proteomes" id="UP000034103"/>
    </source>
</evidence>